<evidence type="ECO:0000313" key="2">
    <source>
        <dbReference type="Proteomes" id="UP001151018"/>
    </source>
</evidence>
<comment type="caution">
    <text evidence="1">The sequence shown here is derived from an EMBL/GenBank/DDBJ whole genome shotgun (WGS) entry which is preliminary data.</text>
</comment>
<gene>
    <name evidence="1" type="ORF">O9X88_13340</name>
</gene>
<dbReference type="RefSeq" id="WP_112766557.1">
    <property type="nucleotide sequence ID" value="NZ_JAPZLR010000008.1"/>
</dbReference>
<organism evidence="1 2">
    <name type="scientific">Agrobacterium salinitolerans</name>
    <dbReference type="NCBI Taxonomy" id="1183413"/>
    <lineage>
        <taxon>Bacteria</taxon>
        <taxon>Pseudomonadati</taxon>
        <taxon>Pseudomonadota</taxon>
        <taxon>Alphaproteobacteria</taxon>
        <taxon>Hyphomicrobiales</taxon>
        <taxon>Rhizobiaceae</taxon>
        <taxon>Rhizobium/Agrobacterium group</taxon>
        <taxon>Agrobacterium</taxon>
    </lineage>
</organism>
<accession>A0A9X3KRG9</accession>
<dbReference type="AlphaFoldDB" id="A0A9X3KRG9"/>
<dbReference type="EMBL" id="JAPZLR010000008">
    <property type="protein sequence ID" value="MCZ7938536.1"/>
    <property type="molecule type" value="Genomic_DNA"/>
</dbReference>
<dbReference type="Proteomes" id="UP001151018">
    <property type="component" value="Unassembled WGS sequence"/>
</dbReference>
<sequence length="177" mass="20133">MKPLARNSVSRKATDGLAKHAADRTVRSLDKIEAGKALVEQMLKSGELAAKIYGDGKEALEQSVFMGMCGLGHNFLNGEKHRTDTKADVLAFLADVNERLPRSLAIESSDKDECWRIKYLKLEARHESLQRSYDDSQESYSRLATRAHHWFLEIRQARRENRVLKDKLGMKVVPIPR</sequence>
<name>A0A9X3KRG9_9HYPH</name>
<proteinExistence type="predicted"/>
<reference evidence="1" key="1">
    <citation type="submission" date="2022-12" db="EMBL/GenBank/DDBJ databases">
        <title>Draft genome sequences of 22 rhizogenic Agrobacterium biovar 1 strains, the causative agent of hairy root disease.</title>
        <authorList>
            <person name="Kim N."/>
            <person name="Vargas P."/>
            <person name="Rediers H."/>
        </authorList>
    </citation>
    <scope>NUCLEOTIDE SEQUENCE</scope>
    <source>
        <strain evidence="1">ST15.13.006</strain>
    </source>
</reference>
<evidence type="ECO:0000313" key="1">
    <source>
        <dbReference type="EMBL" id="MCZ7938536.1"/>
    </source>
</evidence>
<protein>
    <submittedName>
        <fullName evidence="1">Uncharacterized protein</fullName>
    </submittedName>
</protein>